<keyword evidence="3" id="KW-1185">Reference proteome</keyword>
<dbReference type="Proteomes" id="UP001254257">
    <property type="component" value="Unassembled WGS sequence"/>
</dbReference>
<reference evidence="2 3" key="1">
    <citation type="submission" date="2023-09" db="EMBL/GenBank/DDBJ databases">
        <title>Whole genome shotgun sequencing (WGS) of Bosea sp. ZW T0_25, isolated from stored onions (Allium cepa).</title>
        <authorList>
            <person name="Stoll D.A."/>
            <person name="Huch M."/>
        </authorList>
    </citation>
    <scope>NUCLEOTIDE SEQUENCE [LARGE SCALE GENOMIC DNA]</scope>
    <source>
        <strain evidence="2 3">ZW T0_25</strain>
    </source>
</reference>
<comment type="caution">
    <text evidence="2">The sequence shown here is derived from an EMBL/GenBank/DDBJ whole genome shotgun (WGS) entry which is preliminary data.</text>
</comment>
<accession>A0ABU3SEE3</accession>
<protein>
    <submittedName>
        <fullName evidence="2">Uncharacterized protein</fullName>
    </submittedName>
</protein>
<evidence type="ECO:0000256" key="1">
    <source>
        <dbReference type="SAM" id="MobiDB-lite"/>
    </source>
</evidence>
<dbReference type="EMBL" id="JAWDID010000060">
    <property type="protein sequence ID" value="MDU0343158.1"/>
    <property type="molecule type" value="Genomic_DNA"/>
</dbReference>
<evidence type="ECO:0000313" key="3">
    <source>
        <dbReference type="Proteomes" id="UP001254257"/>
    </source>
</evidence>
<name>A0ABU3SEE3_9HYPH</name>
<feature type="compositionally biased region" description="Basic and acidic residues" evidence="1">
    <location>
        <begin position="250"/>
        <end position="259"/>
    </location>
</feature>
<gene>
    <name evidence="2" type="ORF">RKE40_24965</name>
</gene>
<evidence type="ECO:0000313" key="2">
    <source>
        <dbReference type="EMBL" id="MDU0343158.1"/>
    </source>
</evidence>
<feature type="region of interest" description="Disordered" evidence="1">
    <location>
        <begin position="250"/>
        <end position="274"/>
    </location>
</feature>
<dbReference type="RefSeq" id="WP_316020897.1">
    <property type="nucleotide sequence ID" value="NZ_JAWDID010000060.1"/>
</dbReference>
<sequence length="305" mass="34129">MEHHVDRRVVLSTESEYPSLYEWSISEVTPEGKSGETNQIPWEWTLWFEATELTLHDTLETEFGLFDRDKPDSFRPAHLRRSITAKLHPSRGRRASWEEARYSFFGTGRFISDFELRVAQLSAGEDVERCEVWGTASYTSEGANFLPERTGDYLSFNLFIKPENFARFATQISLSAVTSAAFSVGGVPGFYSAWSPTVLTSRIKILASLQDQRVELPAGSEIDPPRLGRAREFHFVLSCAHKLKAEAAEDEARSDEFADRPASQPVAAGAPDSSAIPKSQFAGTLNQLRIAAWLIVVLLLVNLVR</sequence>
<organism evidence="2 3">
    <name type="scientific">Bosea rubneri</name>
    <dbReference type="NCBI Taxonomy" id="3075434"/>
    <lineage>
        <taxon>Bacteria</taxon>
        <taxon>Pseudomonadati</taxon>
        <taxon>Pseudomonadota</taxon>
        <taxon>Alphaproteobacteria</taxon>
        <taxon>Hyphomicrobiales</taxon>
        <taxon>Boseaceae</taxon>
        <taxon>Bosea</taxon>
    </lineage>
</organism>
<proteinExistence type="predicted"/>